<protein>
    <submittedName>
        <fullName evidence="2">Uncharacterized protein</fullName>
    </submittedName>
</protein>
<reference evidence="2 3" key="1">
    <citation type="submission" date="2017-06" db="EMBL/GenBank/DDBJ databases">
        <title>Genome sequencing of cyanobaciteial culture collection at National Institute for Environmental Studies (NIES).</title>
        <authorList>
            <person name="Hirose Y."/>
            <person name="Shimura Y."/>
            <person name="Fujisawa T."/>
            <person name="Nakamura Y."/>
            <person name="Kawachi M."/>
        </authorList>
    </citation>
    <scope>NUCLEOTIDE SEQUENCE [LARGE SCALE GENOMIC DNA]</scope>
    <source>
        <strain evidence="2 3">NIES-37</strain>
    </source>
</reference>
<dbReference type="EMBL" id="AP018248">
    <property type="protein sequence ID" value="BAY96456.1"/>
    <property type="molecule type" value="Genomic_DNA"/>
</dbReference>
<sequence>MKQPQSLAAAIASLHFITLAMTKYVFTHLGCSRSISILSFYFCLVVLVFWFCYQLIFLTELYLAIATIKSIILN</sequence>
<proteinExistence type="predicted"/>
<evidence type="ECO:0000256" key="1">
    <source>
        <dbReference type="SAM" id="Phobius"/>
    </source>
</evidence>
<accession>A0A1Z4MSK5</accession>
<dbReference type="AlphaFoldDB" id="A0A1Z4MSK5"/>
<keyword evidence="1" id="KW-1133">Transmembrane helix</keyword>
<name>A0A1Z4MSK5_9CYAN</name>
<evidence type="ECO:0000313" key="3">
    <source>
        <dbReference type="Proteomes" id="UP000218785"/>
    </source>
</evidence>
<keyword evidence="3" id="KW-1185">Reference proteome</keyword>
<organism evidence="2 3">
    <name type="scientific">Tolypothrix tenuis PCC 7101</name>
    <dbReference type="NCBI Taxonomy" id="231146"/>
    <lineage>
        <taxon>Bacteria</taxon>
        <taxon>Bacillati</taxon>
        <taxon>Cyanobacteriota</taxon>
        <taxon>Cyanophyceae</taxon>
        <taxon>Nostocales</taxon>
        <taxon>Tolypothrichaceae</taxon>
        <taxon>Tolypothrix</taxon>
    </lineage>
</organism>
<dbReference type="Proteomes" id="UP000218785">
    <property type="component" value="Chromosome"/>
</dbReference>
<dbReference type="KEGG" id="ttq:NIES37_03890"/>
<keyword evidence="1" id="KW-0812">Transmembrane</keyword>
<gene>
    <name evidence="2" type="ORF">NIES37_03890</name>
</gene>
<evidence type="ECO:0000313" key="2">
    <source>
        <dbReference type="EMBL" id="BAY96456.1"/>
    </source>
</evidence>
<feature type="transmembrane region" description="Helical" evidence="1">
    <location>
        <begin position="38"/>
        <end position="65"/>
    </location>
</feature>
<keyword evidence="1" id="KW-0472">Membrane</keyword>